<evidence type="ECO:0000256" key="1">
    <source>
        <dbReference type="ARBA" id="ARBA00004123"/>
    </source>
</evidence>
<evidence type="ECO:0000313" key="6">
    <source>
        <dbReference type="Proteomes" id="UP000016665"/>
    </source>
</evidence>
<keyword evidence="4" id="KW-0539">Nucleus</keyword>
<evidence type="ECO:0000313" key="5">
    <source>
        <dbReference type="Ensembl" id="ENSFALP00000022577.1"/>
    </source>
</evidence>
<reference evidence="5 6" key="1">
    <citation type="journal article" date="2012" name="Nature">
        <title>The genomic landscape of species divergence in Ficedula flycatchers.</title>
        <authorList>
            <person name="Ellegren H."/>
            <person name="Smeds L."/>
            <person name="Burri R."/>
            <person name="Olason P.I."/>
            <person name="Backstrom N."/>
            <person name="Kawakami T."/>
            <person name="Kunstner A."/>
            <person name="Makinen H."/>
            <person name="Nadachowska-Brzyska K."/>
            <person name="Qvarnstrom A."/>
            <person name="Uebbing S."/>
            <person name="Wolf J.B."/>
        </authorList>
    </citation>
    <scope>NUCLEOTIDE SEQUENCE [LARGE SCALE GENOMIC DNA]</scope>
</reference>
<reference evidence="5" key="3">
    <citation type="submission" date="2025-09" db="UniProtKB">
        <authorList>
            <consortium name="Ensembl"/>
        </authorList>
    </citation>
    <scope>IDENTIFICATION</scope>
</reference>
<keyword evidence="6" id="KW-1185">Reference proteome</keyword>
<organism evidence="5 6">
    <name type="scientific">Ficedula albicollis</name>
    <name type="common">Collared flycatcher</name>
    <name type="synonym">Muscicapa albicollis</name>
    <dbReference type="NCBI Taxonomy" id="59894"/>
    <lineage>
        <taxon>Eukaryota</taxon>
        <taxon>Metazoa</taxon>
        <taxon>Chordata</taxon>
        <taxon>Craniata</taxon>
        <taxon>Vertebrata</taxon>
        <taxon>Euteleostomi</taxon>
        <taxon>Archelosauria</taxon>
        <taxon>Archosauria</taxon>
        <taxon>Dinosauria</taxon>
        <taxon>Saurischia</taxon>
        <taxon>Theropoda</taxon>
        <taxon>Coelurosauria</taxon>
        <taxon>Aves</taxon>
        <taxon>Neognathae</taxon>
        <taxon>Neoaves</taxon>
        <taxon>Telluraves</taxon>
        <taxon>Australaves</taxon>
        <taxon>Passeriformes</taxon>
        <taxon>Muscicapidae</taxon>
        <taxon>Ficedula</taxon>
    </lineage>
</organism>
<accession>A0A803VIM1</accession>
<dbReference type="AlphaFoldDB" id="A0A803VIM1"/>
<evidence type="ECO:0000256" key="3">
    <source>
        <dbReference type="ARBA" id="ARBA00023163"/>
    </source>
</evidence>
<dbReference type="Ensembl" id="ENSFALT00000033797.1">
    <property type="protein sequence ID" value="ENSFALP00000022577.1"/>
    <property type="gene ID" value="ENSFALG00000009349.2"/>
</dbReference>
<dbReference type="InterPro" id="IPR051027">
    <property type="entry name" value="bZIP_transcription_factors"/>
</dbReference>
<evidence type="ECO:0000256" key="4">
    <source>
        <dbReference type="ARBA" id="ARBA00023242"/>
    </source>
</evidence>
<sequence>MFCTSAGNSGSVMSMRPVPGSLSSLLHLHNRQRQPMPASMPGTLPNPTMPGSSAVLMPMERQMSMNSNIMGMQGPNLNNPCASPQVPPMHSEAKMVKREFLKNCCIFSYCCCIPVTQTVGGM</sequence>
<keyword evidence="2" id="KW-0805">Transcription regulation</keyword>
<dbReference type="PANTHER" id="PTHR19304">
    <property type="entry name" value="CYCLIC-AMP RESPONSE ELEMENT BINDING PROTEIN"/>
    <property type="match status" value="1"/>
</dbReference>
<dbReference type="GO" id="GO:0005634">
    <property type="term" value="C:nucleus"/>
    <property type="evidence" value="ECO:0007669"/>
    <property type="project" value="UniProtKB-SubCell"/>
</dbReference>
<proteinExistence type="predicted"/>
<comment type="subcellular location">
    <subcellularLocation>
        <location evidence="1">Nucleus</location>
    </subcellularLocation>
</comment>
<keyword evidence="3" id="KW-0804">Transcription</keyword>
<name>A0A803VIM1_FICAL</name>
<dbReference type="GeneTree" id="ENSGT00940000156420"/>
<reference evidence="5" key="2">
    <citation type="submission" date="2025-08" db="UniProtKB">
        <authorList>
            <consortium name="Ensembl"/>
        </authorList>
    </citation>
    <scope>IDENTIFICATION</scope>
</reference>
<gene>
    <name evidence="5" type="primary">CREB5</name>
</gene>
<protein>
    <submittedName>
        <fullName evidence="5">cAMP responsive element binding protein 5</fullName>
    </submittedName>
</protein>
<dbReference type="Proteomes" id="UP000016665">
    <property type="component" value="Chromosome 2"/>
</dbReference>
<evidence type="ECO:0000256" key="2">
    <source>
        <dbReference type="ARBA" id="ARBA00023015"/>
    </source>
</evidence>